<gene>
    <name evidence="4" type="ORF">IC776_09450</name>
</gene>
<keyword evidence="2" id="KW-0472">Membrane</keyword>
<evidence type="ECO:0000256" key="2">
    <source>
        <dbReference type="SAM" id="Phobius"/>
    </source>
</evidence>
<dbReference type="AlphaFoldDB" id="A0A7H2V2Z6"/>
<dbReference type="Pfam" id="PF05707">
    <property type="entry name" value="Zot"/>
    <property type="match status" value="1"/>
</dbReference>
<feature type="region of interest" description="Disordered" evidence="1">
    <location>
        <begin position="460"/>
        <end position="493"/>
    </location>
</feature>
<protein>
    <recommendedName>
        <fullName evidence="3">Zona occludens toxin N-terminal domain-containing protein</fullName>
    </recommendedName>
</protein>
<feature type="compositionally biased region" description="Low complexity" evidence="1">
    <location>
        <begin position="341"/>
        <end position="352"/>
    </location>
</feature>
<evidence type="ECO:0000313" key="4">
    <source>
        <dbReference type="EMBL" id="QNX70729.1"/>
    </source>
</evidence>
<dbReference type="InterPro" id="IPR008900">
    <property type="entry name" value="Zot_N"/>
</dbReference>
<name>A0A7H2V2Z6_9GAMM</name>
<proteinExistence type="predicted"/>
<sequence length="493" mass="56232">MIHLLSATPGSGKSLLATERLLNLSRDNIANLKHNFFYAKAFFEKIAFLKLEHYLTQLLVTKGQGLERESEIVFFESDYFDFLKTEYYINVISSPDTDDIVNNYPPYYYERISLLNIIIENINLAENTKFQPFKPVRTIYTNIADLKLVQCRPLPPECDWRQTPQGSYFVIDEAQLIPIFSDEAKGIDPIVKELTIHRHKGYDFLFITQEPSFVHKYIRKLASLHIHLVNIFGWEQSMRMEWSVVQDSPNAIKSIARAENMSRWRFPKHVYNLYKSTTMNTRVKRMPKKLVVFVVLALLCILSSVFLFTNGASKNPLVTSITGKTPTEQSQGIKKNEPATQSPNQPNSQQQSASEPKAASEVQAQNEGSASSPVGNSSVPTQPPYNPADPLAFQPVTTPNVVNSRVFSGCICTKKSCTAYDQQGTKIDGFDRKLCKQIIKDSSSRPFDYFTKHEVIATQKDDSKDDNLPRQKPVQYAENHIQRGLERDPNWDK</sequence>
<feature type="compositionally biased region" description="Polar residues" evidence="1">
    <location>
        <begin position="317"/>
        <end position="333"/>
    </location>
</feature>
<feature type="region of interest" description="Disordered" evidence="1">
    <location>
        <begin position="317"/>
        <end position="392"/>
    </location>
</feature>
<feature type="compositionally biased region" description="Basic and acidic residues" evidence="1">
    <location>
        <begin position="480"/>
        <end position="493"/>
    </location>
</feature>
<dbReference type="InterPro" id="IPR027417">
    <property type="entry name" value="P-loop_NTPase"/>
</dbReference>
<feature type="compositionally biased region" description="Basic and acidic residues" evidence="1">
    <location>
        <begin position="460"/>
        <end position="469"/>
    </location>
</feature>
<feature type="domain" description="Zona occludens toxin N-terminal" evidence="3">
    <location>
        <begin position="160"/>
        <end position="278"/>
    </location>
</feature>
<dbReference type="EMBL" id="CP061646">
    <property type="protein sequence ID" value="QNX70729.1"/>
    <property type="molecule type" value="Genomic_DNA"/>
</dbReference>
<evidence type="ECO:0000313" key="5">
    <source>
        <dbReference type="Proteomes" id="UP000516666"/>
    </source>
</evidence>
<reference evidence="5" key="1">
    <citation type="submission" date="2020-09" db="EMBL/GenBank/DDBJ databases">
        <title>Clinical and molecular characterization of Acinetobacter seifertii in Taiwan.</title>
        <authorList>
            <person name="Li L.-H."/>
            <person name="Yang Y.-S."/>
            <person name="Sun J.-R."/>
            <person name="Huang T.-W."/>
            <person name="Huang W.-C."/>
            <person name="Wang Y.-C."/>
            <person name="Kuo T.-H."/>
            <person name="Kuo S.-C."/>
            <person name="Chen T.-L."/>
        </authorList>
    </citation>
    <scope>NUCLEOTIDE SEQUENCE [LARGE SCALE GENOMIC DNA]</scope>
    <source>
        <strain evidence="5">AS39</strain>
    </source>
</reference>
<reference evidence="4 5" key="2">
    <citation type="submission" date="2020-09" db="EMBL/GenBank/DDBJ databases">
        <authorList>
            <person name="Chen F.-J."/>
            <person name="Lee Y.-T."/>
        </authorList>
    </citation>
    <scope>NUCLEOTIDE SEQUENCE [LARGE SCALE GENOMIC DNA]</scope>
    <source>
        <strain evidence="4 5">AS39</strain>
    </source>
</reference>
<accession>A0A7H2V2Z6</accession>
<keyword evidence="2" id="KW-1133">Transmembrane helix</keyword>
<feature type="transmembrane region" description="Helical" evidence="2">
    <location>
        <begin position="290"/>
        <end position="309"/>
    </location>
</feature>
<dbReference type="Proteomes" id="UP000516666">
    <property type="component" value="Chromosome"/>
</dbReference>
<keyword evidence="2" id="KW-0812">Transmembrane</keyword>
<evidence type="ECO:0000259" key="3">
    <source>
        <dbReference type="Pfam" id="PF05707"/>
    </source>
</evidence>
<evidence type="ECO:0000256" key="1">
    <source>
        <dbReference type="SAM" id="MobiDB-lite"/>
    </source>
</evidence>
<dbReference type="RefSeq" id="WP_191011630.1">
    <property type="nucleotide sequence ID" value="NZ_CP061646.1"/>
</dbReference>
<feature type="compositionally biased region" description="Polar residues" evidence="1">
    <location>
        <begin position="362"/>
        <end position="380"/>
    </location>
</feature>
<organism evidence="4 5">
    <name type="scientific">Acinetobacter seifertii</name>
    <dbReference type="NCBI Taxonomy" id="1530123"/>
    <lineage>
        <taxon>Bacteria</taxon>
        <taxon>Pseudomonadati</taxon>
        <taxon>Pseudomonadota</taxon>
        <taxon>Gammaproteobacteria</taxon>
        <taxon>Moraxellales</taxon>
        <taxon>Moraxellaceae</taxon>
        <taxon>Acinetobacter</taxon>
        <taxon>Acinetobacter calcoaceticus/baumannii complex</taxon>
    </lineage>
</organism>
<dbReference type="Gene3D" id="3.40.50.300">
    <property type="entry name" value="P-loop containing nucleotide triphosphate hydrolases"/>
    <property type="match status" value="1"/>
</dbReference>